<dbReference type="PRINTS" id="PR00175">
    <property type="entry name" value="NAALASMPORT"/>
</dbReference>
<dbReference type="Pfam" id="PF01235">
    <property type="entry name" value="Na_Ala_symp"/>
    <property type="match status" value="1"/>
</dbReference>
<accession>A0A5B8XEY1</accession>
<dbReference type="PANTHER" id="PTHR30330:SF1">
    <property type="entry name" value="AMINO-ACID CARRIER PROTEIN ALST"/>
    <property type="match status" value="1"/>
</dbReference>
<keyword evidence="5 8" id="KW-0812">Transmembrane</keyword>
<dbReference type="PANTHER" id="PTHR30330">
    <property type="entry name" value="AGSS FAMILY TRANSPORTER, SODIUM-ALANINE"/>
    <property type="match status" value="1"/>
</dbReference>
<evidence type="ECO:0000313" key="9">
    <source>
        <dbReference type="EMBL" id="QED23810.1"/>
    </source>
</evidence>
<name>A0A5B8XEY1_9RICK</name>
<dbReference type="AlphaFoldDB" id="A0A5B8XEY1"/>
<dbReference type="GO" id="GO:0005886">
    <property type="term" value="C:plasma membrane"/>
    <property type="evidence" value="ECO:0007669"/>
    <property type="project" value="UniProtKB-SubCell"/>
</dbReference>
<organism evidence="9 10">
    <name type="scientific">Candidatus Deianiraea vastatrix</name>
    <dbReference type="NCBI Taxonomy" id="2163644"/>
    <lineage>
        <taxon>Bacteria</taxon>
        <taxon>Pseudomonadati</taxon>
        <taxon>Pseudomonadota</taxon>
        <taxon>Alphaproteobacteria</taxon>
        <taxon>Rickettsiales</taxon>
        <taxon>Candidatus Deianiraeaceae</taxon>
        <taxon>Candidatus Deianiraea</taxon>
    </lineage>
</organism>
<feature type="transmembrane region" description="Helical" evidence="8">
    <location>
        <begin position="392"/>
        <end position="411"/>
    </location>
</feature>
<evidence type="ECO:0000256" key="7">
    <source>
        <dbReference type="ARBA" id="ARBA00023136"/>
    </source>
</evidence>
<proteinExistence type="inferred from homology"/>
<reference evidence="9 10" key="1">
    <citation type="journal article" date="2019" name="ISME J.">
        <title>Deianiraea, an extracellular bacterium associated with the ciliate Paramecium, suggests an alternative scenario for the evolution of Rickettsiales.</title>
        <authorList>
            <person name="Castelli M."/>
            <person name="Sabaneyeva E."/>
            <person name="Lanzoni O."/>
            <person name="Lebedeva N."/>
            <person name="Floriano A.M."/>
            <person name="Gaiarsa S."/>
            <person name="Benken K."/>
            <person name="Modeo L."/>
            <person name="Bandi C."/>
            <person name="Potekhin A."/>
            <person name="Sassera D."/>
            <person name="Petroni G."/>
        </authorList>
    </citation>
    <scope>NUCLEOTIDE SEQUENCE [LARGE SCALE GENOMIC DNA]</scope>
    <source>
        <strain evidence="9">CyL4-1</strain>
    </source>
</reference>
<feature type="transmembrane region" description="Helical" evidence="8">
    <location>
        <begin position="203"/>
        <end position="222"/>
    </location>
</feature>
<evidence type="ECO:0000256" key="8">
    <source>
        <dbReference type="SAM" id="Phobius"/>
    </source>
</evidence>
<protein>
    <submittedName>
        <fullName evidence="9">Amino acid carrier family protein</fullName>
    </submittedName>
</protein>
<dbReference type="Proteomes" id="UP000321934">
    <property type="component" value="Chromosome"/>
</dbReference>
<sequence>MSDIIIKLAFLEFFNVPLIVYFFAFFSIYLSLYCKFFHIRNIKNIASFLKTKDSGNKSNLGVLMACVGTVIGIGNIIGGGMSVKIAGPGVLFWILVACLFASALKFFETMTCLEYKKANETVGNISYFCIRSSFGKFFSKPFSIIYILCFSIGYFVNGLMQVNQIFSILDFSMTTNYIFAFFISVFIFYILKNGITHLSSFMGKVVPIMMILYVIICLFSIAKSENGFLGTARIIIDNAFSTSSIGIGFMIGYAIRRLCFAADIGTGLSGTISADIKQDPKKQGVVSVFEIIFVGISVFMTGFTVVASGIDVSDLHGVEIMNNAIYQSDIVKIIFALIIFLFGITTACSCGFLAQQGFRVFGKKFIVQIILILYPILTFFAFKIGFSPILNIIDSCLILAAVINIVAIFNYRKFFKTQTI</sequence>
<keyword evidence="7 8" id="KW-0472">Membrane</keyword>
<feature type="transmembrane region" description="Helical" evidence="8">
    <location>
        <begin position="285"/>
        <end position="310"/>
    </location>
</feature>
<gene>
    <name evidence="9" type="ORF">Deia_01028</name>
</gene>
<feature type="transmembrane region" description="Helical" evidence="8">
    <location>
        <begin position="18"/>
        <end position="39"/>
    </location>
</feature>
<dbReference type="Gene3D" id="1.20.1740.10">
    <property type="entry name" value="Amino acid/polyamine transporter I"/>
    <property type="match status" value="1"/>
</dbReference>
<keyword evidence="3" id="KW-0813">Transport</keyword>
<dbReference type="InterPro" id="IPR001463">
    <property type="entry name" value="Na/Ala_symport"/>
</dbReference>
<keyword evidence="6 8" id="KW-1133">Transmembrane helix</keyword>
<evidence type="ECO:0000256" key="1">
    <source>
        <dbReference type="ARBA" id="ARBA00004651"/>
    </source>
</evidence>
<feature type="transmembrane region" description="Helical" evidence="8">
    <location>
        <begin position="137"/>
        <end position="156"/>
    </location>
</feature>
<feature type="transmembrane region" description="Helical" evidence="8">
    <location>
        <begin position="90"/>
        <end position="107"/>
    </location>
</feature>
<evidence type="ECO:0000256" key="3">
    <source>
        <dbReference type="ARBA" id="ARBA00022448"/>
    </source>
</evidence>
<dbReference type="OrthoDB" id="9806926at2"/>
<dbReference type="RefSeq" id="WP_146821198.1">
    <property type="nucleotide sequence ID" value="NZ_CP029077.1"/>
</dbReference>
<keyword evidence="10" id="KW-1185">Reference proteome</keyword>
<dbReference type="EMBL" id="CP029077">
    <property type="protein sequence ID" value="QED23810.1"/>
    <property type="molecule type" value="Genomic_DNA"/>
</dbReference>
<feature type="transmembrane region" description="Helical" evidence="8">
    <location>
        <begin position="365"/>
        <end position="386"/>
    </location>
</feature>
<comment type="similarity">
    <text evidence="2">Belongs to the alanine or glycine:cation symporter (AGCS) (TC 2.A.25) family.</text>
</comment>
<feature type="transmembrane region" description="Helical" evidence="8">
    <location>
        <begin position="168"/>
        <end position="191"/>
    </location>
</feature>
<evidence type="ECO:0000256" key="4">
    <source>
        <dbReference type="ARBA" id="ARBA00022475"/>
    </source>
</evidence>
<comment type="subcellular location">
    <subcellularLocation>
        <location evidence="1">Cell membrane</location>
        <topology evidence="1">Multi-pass membrane protein</topology>
    </subcellularLocation>
</comment>
<keyword evidence="4" id="KW-1003">Cell membrane</keyword>
<evidence type="ECO:0000256" key="2">
    <source>
        <dbReference type="ARBA" id="ARBA00009261"/>
    </source>
</evidence>
<feature type="transmembrane region" description="Helical" evidence="8">
    <location>
        <begin position="330"/>
        <end position="353"/>
    </location>
</feature>
<dbReference type="GO" id="GO:0005283">
    <property type="term" value="F:amino acid:sodium symporter activity"/>
    <property type="evidence" value="ECO:0007669"/>
    <property type="project" value="InterPro"/>
</dbReference>
<evidence type="ECO:0000313" key="10">
    <source>
        <dbReference type="Proteomes" id="UP000321934"/>
    </source>
</evidence>
<feature type="transmembrane region" description="Helical" evidence="8">
    <location>
        <begin position="60"/>
        <end position="78"/>
    </location>
</feature>
<evidence type="ECO:0000256" key="6">
    <source>
        <dbReference type="ARBA" id="ARBA00022989"/>
    </source>
</evidence>
<evidence type="ECO:0000256" key="5">
    <source>
        <dbReference type="ARBA" id="ARBA00022692"/>
    </source>
</evidence>
<feature type="transmembrane region" description="Helical" evidence="8">
    <location>
        <begin position="234"/>
        <end position="255"/>
    </location>
</feature>